<feature type="region of interest" description="Disordered" evidence="1">
    <location>
        <begin position="184"/>
        <end position="216"/>
    </location>
</feature>
<feature type="region of interest" description="Disordered" evidence="1">
    <location>
        <begin position="1"/>
        <end position="46"/>
    </location>
</feature>
<feature type="compositionally biased region" description="Polar residues" evidence="1">
    <location>
        <begin position="308"/>
        <end position="324"/>
    </location>
</feature>
<feature type="compositionally biased region" description="Polar residues" evidence="1">
    <location>
        <begin position="67"/>
        <end position="84"/>
    </location>
</feature>
<feature type="region of interest" description="Disordered" evidence="1">
    <location>
        <begin position="488"/>
        <end position="526"/>
    </location>
</feature>
<dbReference type="OrthoDB" id="3069972at2759"/>
<organism evidence="2 3">
    <name type="scientific">Gymnopilus junonius</name>
    <name type="common">Spectacular rustgill mushroom</name>
    <name type="synonym">Gymnopilus spectabilis subsp. junonius</name>
    <dbReference type="NCBI Taxonomy" id="109634"/>
    <lineage>
        <taxon>Eukaryota</taxon>
        <taxon>Fungi</taxon>
        <taxon>Dikarya</taxon>
        <taxon>Basidiomycota</taxon>
        <taxon>Agaricomycotina</taxon>
        <taxon>Agaricomycetes</taxon>
        <taxon>Agaricomycetidae</taxon>
        <taxon>Agaricales</taxon>
        <taxon>Agaricineae</taxon>
        <taxon>Hymenogastraceae</taxon>
        <taxon>Gymnopilus</taxon>
    </lineage>
</organism>
<proteinExistence type="predicted"/>
<keyword evidence="3" id="KW-1185">Reference proteome</keyword>
<feature type="region of interest" description="Disordered" evidence="1">
    <location>
        <begin position="138"/>
        <end position="171"/>
    </location>
</feature>
<feature type="compositionally biased region" description="Acidic residues" evidence="1">
    <location>
        <begin position="630"/>
        <end position="642"/>
    </location>
</feature>
<feature type="region of interest" description="Disordered" evidence="1">
    <location>
        <begin position="591"/>
        <end position="643"/>
    </location>
</feature>
<reference evidence="2" key="1">
    <citation type="submission" date="2020-11" db="EMBL/GenBank/DDBJ databases">
        <authorList>
            <consortium name="DOE Joint Genome Institute"/>
            <person name="Ahrendt S."/>
            <person name="Riley R."/>
            <person name="Andreopoulos W."/>
            <person name="LaButti K."/>
            <person name="Pangilinan J."/>
            <person name="Ruiz-duenas F.J."/>
            <person name="Barrasa J.M."/>
            <person name="Sanchez-Garcia M."/>
            <person name="Camarero S."/>
            <person name="Miyauchi S."/>
            <person name="Serrano A."/>
            <person name="Linde D."/>
            <person name="Babiker R."/>
            <person name="Drula E."/>
            <person name="Ayuso-Fernandez I."/>
            <person name="Pacheco R."/>
            <person name="Padilla G."/>
            <person name="Ferreira P."/>
            <person name="Barriuso J."/>
            <person name="Kellner H."/>
            <person name="Castanera R."/>
            <person name="Alfaro M."/>
            <person name="Ramirez L."/>
            <person name="Pisabarro A.G."/>
            <person name="Kuo A."/>
            <person name="Tritt A."/>
            <person name="Lipzen A."/>
            <person name="He G."/>
            <person name="Yan M."/>
            <person name="Ng V."/>
            <person name="Cullen D."/>
            <person name="Martin F."/>
            <person name="Rosso M.-N."/>
            <person name="Henrissat B."/>
            <person name="Hibbett D."/>
            <person name="Martinez A.T."/>
            <person name="Grigoriev I.V."/>
        </authorList>
    </citation>
    <scope>NUCLEOTIDE SEQUENCE</scope>
    <source>
        <strain evidence="2">AH 44721</strain>
    </source>
</reference>
<feature type="region of interest" description="Disordered" evidence="1">
    <location>
        <begin position="261"/>
        <end position="348"/>
    </location>
</feature>
<protein>
    <submittedName>
        <fullName evidence="2">Uncharacterized protein</fullName>
    </submittedName>
</protein>
<feature type="region of interest" description="Disordered" evidence="1">
    <location>
        <begin position="416"/>
        <end position="444"/>
    </location>
</feature>
<dbReference type="AlphaFoldDB" id="A0A9P5NVK3"/>
<dbReference type="Proteomes" id="UP000724874">
    <property type="component" value="Unassembled WGS sequence"/>
</dbReference>
<evidence type="ECO:0000313" key="2">
    <source>
        <dbReference type="EMBL" id="KAF8908132.1"/>
    </source>
</evidence>
<feature type="compositionally biased region" description="Low complexity" evidence="1">
    <location>
        <begin position="430"/>
        <end position="444"/>
    </location>
</feature>
<feature type="compositionally biased region" description="Low complexity" evidence="1">
    <location>
        <begin position="335"/>
        <end position="348"/>
    </location>
</feature>
<dbReference type="EMBL" id="JADNYJ010000012">
    <property type="protein sequence ID" value="KAF8908132.1"/>
    <property type="molecule type" value="Genomic_DNA"/>
</dbReference>
<sequence>MMSETTSSPSVHLHPVSPSSESSLSSADSAPRSEPTSDEQPDLGAFTAVLREWTHLQPFPRIPVQVRSATSSTTPTFQPDQSVVGSEYNVGRSRRRNSRTSQRSGLSTLSSFTRPASSSAQPEGSTVWNQAPIASYLNSATPSNDMITEEDGESGLREGDYTPSPPASRPSTALTVEIASEVDFPSFDGSRDSSRNQLDSSPYSYHMDPDISLPVPLKTYGQRLDSRETAHRDEELEDASLHLNGSHGQNTSLTSRDFVRQEGPYSETSSLQSHSRYQSQAELTSIQLQSQAHPPSTIATSSSESLSFPVQNPTSSTFLPSNLSLHVPQRHNLHSNNGSGSGNSSTSTSTMITALLNRSRNPLQRATSDSSTVTTDSVLSSDFSLISYQIPETPSIINDEEVDPDQNITQGLTVAQSQLTRPPAVPNQFPSSSTSLPSTSAASGSLSLKTQKSIDSSTSSSHTDFPAFAEQAQPTLLQPFRVSGASHLSSFSSNGSPLPNPYSPIPPQRRVMSGETSSAPLSLDDNVGGPTVVREFDIVNDLGTPGEQVSELELFQVLDRATRTDLLPVDDIEEEEFSEVRHDQLKQARAGLQATRRHAPAYEGEGPSSSRGRPAQKQLVSKQIPHVELQLDDDADGDNDEDYPYRYPYSHTPVPQLRLFNEHSNVLAYPFPNKMCTYTIRIIYI</sequence>
<comment type="caution">
    <text evidence="2">The sequence shown here is derived from an EMBL/GenBank/DDBJ whole genome shotgun (WGS) entry which is preliminary data.</text>
</comment>
<feature type="compositionally biased region" description="Polar residues" evidence="1">
    <location>
        <begin position="266"/>
        <end position="294"/>
    </location>
</feature>
<feature type="compositionally biased region" description="Low complexity" evidence="1">
    <location>
        <begin position="296"/>
        <end position="307"/>
    </location>
</feature>
<gene>
    <name evidence="2" type="ORF">CPB84DRAFT_205630</name>
</gene>
<accession>A0A9P5NVK3</accession>
<evidence type="ECO:0000256" key="1">
    <source>
        <dbReference type="SAM" id="MobiDB-lite"/>
    </source>
</evidence>
<feature type="compositionally biased region" description="Low complexity" evidence="1">
    <location>
        <begin position="7"/>
        <end position="34"/>
    </location>
</feature>
<name>A0A9P5NVK3_GYMJU</name>
<feature type="compositionally biased region" description="Pro residues" evidence="1">
    <location>
        <begin position="498"/>
        <end position="507"/>
    </location>
</feature>
<evidence type="ECO:0000313" key="3">
    <source>
        <dbReference type="Proteomes" id="UP000724874"/>
    </source>
</evidence>
<feature type="compositionally biased region" description="Polar residues" evidence="1">
    <location>
        <begin position="105"/>
        <end position="126"/>
    </location>
</feature>
<feature type="region of interest" description="Disordered" evidence="1">
    <location>
        <begin position="64"/>
        <end position="126"/>
    </location>
</feature>